<dbReference type="PROSITE" id="PS00061">
    <property type="entry name" value="ADH_SHORT"/>
    <property type="match status" value="1"/>
</dbReference>
<proteinExistence type="inferred from homology"/>
<keyword evidence="6" id="KW-1185">Reference proteome</keyword>
<dbReference type="InterPro" id="IPR036291">
    <property type="entry name" value="NAD(P)-bd_dom_sf"/>
</dbReference>
<dbReference type="AlphaFoldDB" id="A0A9N9YCW6"/>
<name>A0A9N9YCW6_9HYPO</name>
<sequence length="215" mass="22881">MPLFQPADVNTHMLSQFSLKGKIAAVTGGAKGIGLEVVRGLAEAGADVARIYATSNNAAEVGEKIAAENKVKVGAYQSDIVADFGRLDIMVANSGVCADIPNLEYTEETWQANNSVNFDGVIWTAQAAGKAFKEQGRGNLIITASVSATLVNVPQRQAAYNSSKAAAVHLAKSLAVEWVDFARVNCVSPGFIETESRDARVLTIKARRWANRTPT</sequence>
<dbReference type="PRINTS" id="PR00081">
    <property type="entry name" value="GDHRDH"/>
</dbReference>
<protein>
    <submittedName>
        <fullName evidence="5">Uncharacterized protein</fullName>
    </submittedName>
</protein>
<evidence type="ECO:0000256" key="1">
    <source>
        <dbReference type="ARBA" id="ARBA00006484"/>
    </source>
</evidence>
<dbReference type="Proteomes" id="UP000696573">
    <property type="component" value="Unassembled WGS sequence"/>
</dbReference>
<evidence type="ECO:0000256" key="2">
    <source>
        <dbReference type="ARBA" id="ARBA00022857"/>
    </source>
</evidence>
<dbReference type="Pfam" id="PF00106">
    <property type="entry name" value="adh_short"/>
    <property type="match status" value="1"/>
</dbReference>
<comment type="caution">
    <text evidence="5">The sequence shown here is derived from an EMBL/GenBank/DDBJ whole genome shotgun (WGS) entry which is preliminary data.</text>
</comment>
<dbReference type="PANTHER" id="PTHR43008">
    <property type="entry name" value="BENZIL REDUCTASE"/>
    <property type="match status" value="1"/>
</dbReference>
<evidence type="ECO:0000256" key="4">
    <source>
        <dbReference type="RuleBase" id="RU000363"/>
    </source>
</evidence>
<dbReference type="PANTHER" id="PTHR43008:SF12">
    <property type="entry name" value="OXIDOREDUCTASE, SHORT CHAIN DEHYDROGENASE_REDUCTASE FAMILY (AFU_ORTHOLOGUE AFUA_6G13830)"/>
    <property type="match status" value="1"/>
</dbReference>
<gene>
    <name evidence="5" type="ORF">CRHIZ90672A_00005348</name>
</gene>
<reference evidence="5" key="1">
    <citation type="submission" date="2021-10" db="EMBL/GenBank/DDBJ databases">
        <authorList>
            <person name="Piombo E."/>
        </authorList>
    </citation>
    <scope>NUCLEOTIDE SEQUENCE</scope>
</reference>
<dbReference type="PRINTS" id="PR00080">
    <property type="entry name" value="SDRFAMILY"/>
</dbReference>
<accession>A0A9N9YCW6</accession>
<evidence type="ECO:0000256" key="3">
    <source>
        <dbReference type="ARBA" id="ARBA00023002"/>
    </source>
</evidence>
<dbReference type="SUPFAM" id="SSF51735">
    <property type="entry name" value="NAD(P)-binding Rossmann-fold domains"/>
    <property type="match status" value="1"/>
</dbReference>
<dbReference type="InterPro" id="IPR020904">
    <property type="entry name" value="Sc_DH/Rdtase_CS"/>
</dbReference>
<dbReference type="OrthoDB" id="1888931at2759"/>
<evidence type="ECO:0000313" key="6">
    <source>
        <dbReference type="Proteomes" id="UP000696573"/>
    </source>
</evidence>
<keyword evidence="2" id="KW-0521">NADP</keyword>
<dbReference type="GO" id="GO:0016616">
    <property type="term" value="F:oxidoreductase activity, acting on the CH-OH group of donors, NAD or NADP as acceptor"/>
    <property type="evidence" value="ECO:0007669"/>
    <property type="project" value="UniProtKB-ARBA"/>
</dbReference>
<keyword evidence="3" id="KW-0560">Oxidoreductase</keyword>
<dbReference type="Gene3D" id="3.40.50.720">
    <property type="entry name" value="NAD(P)-binding Rossmann-like Domain"/>
    <property type="match status" value="1"/>
</dbReference>
<dbReference type="EMBL" id="CABFNQ020000544">
    <property type="protein sequence ID" value="CAH0018725.1"/>
    <property type="molecule type" value="Genomic_DNA"/>
</dbReference>
<comment type="similarity">
    <text evidence="1 4">Belongs to the short-chain dehydrogenases/reductases (SDR) family.</text>
</comment>
<dbReference type="GO" id="GO:0050664">
    <property type="term" value="F:oxidoreductase activity, acting on NAD(P)H, oxygen as acceptor"/>
    <property type="evidence" value="ECO:0007669"/>
    <property type="project" value="TreeGrafter"/>
</dbReference>
<organism evidence="5 6">
    <name type="scientific">Clonostachys rhizophaga</name>
    <dbReference type="NCBI Taxonomy" id="160324"/>
    <lineage>
        <taxon>Eukaryota</taxon>
        <taxon>Fungi</taxon>
        <taxon>Dikarya</taxon>
        <taxon>Ascomycota</taxon>
        <taxon>Pezizomycotina</taxon>
        <taxon>Sordariomycetes</taxon>
        <taxon>Hypocreomycetidae</taxon>
        <taxon>Hypocreales</taxon>
        <taxon>Bionectriaceae</taxon>
        <taxon>Clonostachys</taxon>
    </lineage>
</organism>
<dbReference type="InterPro" id="IPR002347">
    <property type="entry name" value="SDR_fam"/>
</dbReference>
<evidence type="ECO:0000313" key="5">
    <source>
        <dbReference type="EMBL" id="CAH0018725.1"/>
    </source>
</evidence>